<organism evidence="3 4">
    <name type="scientific">Sedimenticola selenatireducens</name>
    <dbReference type="NCBI Taxonomy" id="191960"/>
    <lineage>
        <taxon>Bacteria</taxon>
        <taxon>Pseudomonadati</taxon>
        <taxon>Pseudomonadota</taxon>
        <taxon>Gammaproteobacteria</taxon>
        <taxon>Chromatiales</taxon>
        <taxon>Sedimenticolaceae</taxon>
        <taxon>Sedimenticola</taxon>
    </lineage>
</organism>
<reference evidence="3 4" key="1">
    <citation type="submission" date="2019-07" db="EMBL/GenBank/DDBJ databases">
        <title>The pathways for chlorine oxyanion respiration interact through the shared metabolite chlorate.</title>
        <authorList>
            <person name="Barnum T.P."/>
            <person name="Cheng Y."/>
            <person name="Hill K.A."/>
            <person name="Lucas L.N."/>
            <person name="Carlson H.K."/>
            <person name="Coates J.D."/>
        </authorList>
    </citation>
    <scope>NUCLEOTIDE SEQUENCE [LARGE SCALE GENOMIC DNA]</scope>
    <source>
        <strain evidence="3 4">BK-1</strain>
    </source>
</reference>
<dbReference type="Gene3D" id="3.10.450.160">
    <property type="entry name" value="inner membrane protein cigr"/>
    <property type="match status" value="1"/>
</dbReference>
<dbReference type="AlphaFoldDB" id="A0A557SH50"/>
<keyword evidence="2" id="KW-0732">Signal</keyword>
<feature type="compositionally biased region" description="Basic and acidic residues" evidence="1">
    <location>
        <begin position="90"/>
        <end position="111"/>
    </location>
</feature>
<name>A0A557SH50_9GAMM</name>
<evidence type="ECO:0000313" key="3">
    <source>
        <dbReference type="EMBL" id="TVO76733.1"/>
    </source>
</evidence>
<sequence length="148" mass="16379">MKYLSQRLILAACLTTFLTLPVISQAGTSGELIGAIFSEIEKNTIEEYYRGRFGKPVADHKKSGKKPKKQKGMPPGLAKRESLPPGLAKQLERNGRLPPGLEKRDLPDGLDKLLPPRRHGQQRVVVDNDVLLIETATGLILDILKDVF</sequence>
<feature type="signal peptide" evidence="2">
    <location>
        <begin position="1"/>
        <end position="26"/>
    </location>
</feature>
<gene>
    <name evidence="3" type="ORF">FHP88_04730</name>
</gene>
<accession>A0A557SH50</accession>
<keyword evidence="4" id="KW-1185">Reference proteome</keyword>
<evidence type="ECO:0000256" key="1">
    <source>
        <dbReference type="SAM" id="MobiDB-lite"/>
    </source>
</evidence>
<feature type="compositionally biased region" description="Basic residues" evidence="1">
    <location>
        <begin position="62"/>
        <end position="71"/>
    </location>
</feature>
<evidence type="ECO:0008006" key="5">
    <source>
        <dbReference type="Google" id="ProtNLM"/>
    </source>
</evidence>
<dbReference type="OrthoDB" id="5739345at2"/>
<evidence type="ECO:0000313" key="4">
    <source>
        <dbReference type="Proteomes" id="UP000316649"/>
    </source>
</evidence>
<dbReference type="Proteomes" id="UP000316649">
    <property type="component" value="Unassembled WGS sequence"/>
</dbReference>
<proteinExistence type="predicted"/>
<evidence type="ECO:0000256" key="2">
    <source>
        <dbReference type="SAM" id="SignalP"/>
    </source>
</evidence>
<dbReference type="EMBL" id="VMNH01000005">
    <property type="protein sequence ID" value="TVO76733.1"/>
    <property type="molecule type" value="Genomic_DNA"/>
</dbReference>
<protein>
    <recommendedName>
        <fullName evidence="5">RcnB family protein</fullName>
    </recommendedName>
</protein>
<feature type="chain" id="PRO_5021723531" description="RcnB family protein" evidence="2">
    <location>
        <begin position="27"/>
        <end position="148"/>
    </location>
</feature>
<feature type="region of interest" description="Disordered" evidence="1">
    <location>
        <begin position="55"/>
        <end position="115"/>
    </location>
</feature>
<dbReference type="RefSeq" id="WP_144357863.1">
    <property type="nucleotide sequence ID" value="NZ_VMNH01000005.1"/>
</dbReference>
<comment type="caution">
    <text evidence="3">The sequence shown here is derived from an EMBL/GenBank/DDBJ whole genome shotgun (WGS) entry which is preliminary data.</text>
</comment>